<name>A0A543D3S5_9PSEU</name>
<proteinExistence type="inferred from homology"/>
<dbReference type="OrthoDB" id="537501at2"/>
<evidence type="ECO:0000313" key="4">
    <source>
        <dbReference type="EMBL" id="TQM03992.1"/>
    </source>
</evidence>
<dbReference type="SUPFAM" id="SSF51905">
    <property type="entry name" value="FAD/NAD(P)-binding domain"/>
    <property type="match status" value="1"/>
</dbReference>
<dbReference type="InterPro" id="IPR036188">
    <property type="entry name" value="FAD/NAD-bd_sf"/>
</dbReference>
<dbReference type="Gene3D" id="3.50.50.60">
    <property type="entry name" value="FAD/NAD(P)-binding domain"/>
    <property type="match status" value="1"/>
</dbReference>
<accession>A0A543D3S5</accession>
<evidence type="ECO:0000313" key="5">
    <source>
        <dbReference type="Proteomes" id="UP000315677"/>
    </source>
</evidence>
<dbReference type="NCBIfam" id="TIGR01790">
    <property type="entry name" value="carotene-cycl"/>
    <property type="match status" value="1"/>
</dbReference>
<evidence type="ECO:0000256" key="2">
    <source>
        <dbReference type="ARBA" id="ARBA00022746"/>
    </source>
</evidence>
<comment type="caution">
    <text evidence="4">The sequence shown here is derived from an EMBL/GenBank/DDBJ whole genome shotgun (WGS) entry which is preliminary data.</text>
</comment>
<comment type="similarity">
    <text evidence="1">Belongs to the lycopene cyclase family.</text>
</comment>
<organism evidence="4 5">
    <name type="scientific">Pseudonocardia kunmingensis</name>
    <dbReference type="NCBI Taxonomy" id="630975"/>
    <lineage>
        <taxon>Bacteria</taxon>
        <taxon>Bacillati</taxon>
        <taxon>Actinomycetota</taxon>
        <taxon>Actinomycetes</taxon>
        <taxon>Pseudonocardiales</taxon>
        <taxon>Pseudonocardiaceae</taxon>
        <taxon>Pseudonocardia</taxon>
    </lineage>
</organism>
<dbReference type="PRINTS" id="PR00420">
    <property type="entry name" value="RNGMNOXGNASE"/>
</dbReference>
<reference evidence="4 5" key="1">
    <citation type="submission" date="2019-06" db="EMBL/GenBank/DDBJ databases">
        <title>Sequencing the genomes of 1000 actinobacteria strains.</title>
        <authorList>
            <person name="Klenk H.-P."/>
        </authorList>
    </citation>
    <scope>NUCLEOTIDE SEQUENCE [LARGE SCALE GENOMIC DNA]</scope>
    <source>
        <strain evidence="4 5">DSM 45301</strain>
    </source>
</reference>
<dbReference type="EMBL" id="VFPA01000005">
    <property type="protein sequence ID" value="TQM03992.1"/>
    <property type="molecule type" value="Genomic_DNA"/>
</dbReference>
<dbReference type="Pfam" id="PF05834">
    <property type="entry name" value="Lycopene_cycl"/>
    <property type="match status" value="1"/>
</dbReference>
<dbReference type="RefSeq" id="WP_142061022.1">
    <property type="nucleotide sequence ID" value="NZ_VFPA01000005.1"/>
</dbReference>
<dbReference type="GO" id="GO:0016705">
    <property type="term" value="F:oxidoreductase activity, acting on paired donors, with incorporation or reduction of molecular oxygen"/>
    <property type="evidence" value="ECO:0007669"/>
    <property type="project" value="InterPro"/>
</dbReference>
<dbReference type="PANTHER" id="PTHR39757">
    <property type="match status" value="1"/>
</dbReference>
<dbReference type="AlphaFoldDB" id="A0A543D3S5"/>
<sequence length="399" mass="41263">MRRDPDVLVVGGGPAGRALAAATAAHGLRTVLLDPAPDAPWRATYGCWADELPPGLPDGVVAARAAGRAIARTEHRLGWDYAVLDVPALRAHLDDALGRAGATVCAGRAAGTAGPGAVRLADGTVLTAAVVVDAAGHRQPLRGRARERPAAEQTAAGVVVDAATAAPLVPPGEALFMDWRPDHGEPGWPTFLYGVPLGRGAVLLEETSLARRPGLPVPLLRRRLHARLARHGIHAPAAAARETVRFPVDSPRHRTPGVLGFGAAAPLVHPASGFSVATALRLAPAVAAAIAGRLPAGPAAALAAARSVVWPAGSGAVHRFRHIGLEALLRMPPAEVPAFFEVFLALPPRHRWAYLTGRADVPGTAATMRSLFAHADWRLRARLVTPALLPPAPPAPTGG</sequence>
<evidence type="ECO:0000256" key="3">
    <source>
        <dbReference type="ARBA" id="ARBA00023027"/>
    </source>
</evidence>
<dbReference type="InterPro" id="IPR010108">
    <property type="entry name" value="Lycopene_cyclase_b/e"/>
</dbReference>
<keyword evidence="5" id="KW-1185">Reference proteome</keyword>
<evidence type="ECO:0000256" key="1">
    <source>
        <dbReference type="ARBA" id="ARBA00006599"/>
    </source>
</evidence>
<gene>
    <name evidence="4" type="ORF">FB558_7021</name>
</gene>
<protein>
    <submittedName>
        <fullName evidence="4">Lycopene cyclase (CrtL-type)</fullName>
    </submittedName>
</protein>
<dbReference type="GO" id="GO:0016117">
    <property type="term" value="P:carotenoid biosynthetic process"/>
    <property type="evidence" value="ECO:0007669"/>
    <property type="project" value="UniProtKB-KW"/>
</dbReference>
<dbReference type="GO" id="GO:0016860">
    <property type="term" value="F:intramolecular oxidoreductase activity"/>
    <property type="evidence" value="ECO:0007669"/>
    <property type="project" value="UniProtKB-ARBA"/>
</dbReference>
<dbReference type="PANTHER" id="PTHR39757:SF5">
    <property type="entry name" value="OS02G0190600 PROTEIN"/>
    <property type="match status" value="1"/>
</dbReference>
<keyword evidence="3" id="KW-0520">NAD</keyword>
<dbReference type="Proteomes" id="UP000315677">
    <property type="component" value="Unassembled WGS sequence"/>
</dbReference>
<keyword evidence="2" id="KW-0125">Carotenoid biosynthesis</keyword>